<dbReference type="SUPFAM" id="SSF50182">
    <property type="entry name" value="Sm-like ribonucleoproteins"/>
    <property type="match status" value="1"/>
</dbReference>
<dbReference type="InterPro" id="IPR023408">
    <property type="entry name" value="MscS_beta-dom_sf"/>
</dbReference>
<keyword evidence="3" id="KW-1133">Transmembrane helix</keyword>
<dbReference type="Gene3D" id="2.30.30.60">
    <property type="match status" value="1"/>
</dbReference>
<dbReference type="GO" id="GO:0055085">
    <property type="term" value="P:transmembrane transport"/>
    <property type="evidence" value="ECO:0007669"/>
    <property type="project" value="InterPro"/>
</dbReference>
<dbReference type="PANTHER" id="PTHR30566:SF5">
    <property type="entry name" value="MECHANOSENSITIVE ION CHANNEL PROTEIN 1, MITOCHONDRIAL-RELATED"/>
    <property type="match status" value="1"/>
</dbReference>
<dbReference type="AlphaFoldDB" id="A0A813DMF9"/>
<dbReference type="Pfam" id="PF00924">
    <property type="entry name" value="MS_channel_2nd"/>
    <property type="match status" value="1"/>
</dbReference>
<proteinExistence type="predicted"/>
<reference evidence="6" key="1">
    <citation type="submission" date="2021-02" db="EMBL/GenBank/DDBJ databases">
        <authorList>
            <person name="Dougan E. K."/>
            <person name="Rhodes N."/>
            <person name="Thang M."/>
            <person name="Chan C."/>
        </authorList>
    </citation>
    <scope>NUCLEOTIDE SEQUENCE</scope>
</reference>
<dbReference type="GO" id="GO:0016020">
    <property type="term" value="C:membrane"/>
    <property type="evidence" value="ECO:0007669"/>
    <property type="project" value="UniProtKB-SubCell"/>
</dbReference>
<sequence length="154" mass="18117">WVGREIVANMISGVVLHLTQPFAQGDWVSLDPHIDGWVQDIGTFYTKVVQWDKRPVYVPNFKLMSMNVQNNSRMTHRRILYDLKLRIRDIPKVPQIIREIQAMIYDHEDVDHVQHRLVRWRDIGEYSANVWVSCYTKPTIEGIRLGPYTATQQS</sequence>
<evidence type="ECO:0000256" key="2">
    <source>
        <dbReference type="ARBA" id="ARBA00022692"/>
    </source>
</evidence>
<keyword evidence="2" id="KW-0812">Transmembrane</keyword>
<evidence type="ECO:0000256" key="1">
    <source>
        <dbReference type="ARBA" id="ARBA00004370"/>
    </source>
</evidence>
<feature type="non-terminal residue" evidence="6">
    <location>
        <position position="154"/>
    </location>
</feature>
<feature type="non-terminal residue" evidence="6">
    <location>
        <position position="1"/>
    </location>
</feature>
<comment type="subcellular location">
    <subcellularLocation>
        <location evidence="1">Membrane</location>
    </subcellularLocation>
</comment>
<dbReference type="PANTHER" id="PTHR30566">
    <property type="entry name" value="YNAI-RELATED MECHANOSENSITIVE ION CHANNEL"/>
    <property type="match status" value="1"/>
</dbReference>
<evidence type="ECO:0000256" key="3">
    <source>
        <dbReference type="ARBA" id="ARBA00022989"/>
    </source>
</evidence>
<feature type="domain" description="Mechanosensitive ion channel MscS" evidence="5">
    <location>
        <begin position="6"/>
        <end position="73"/>
    </location>
</feature>
<dbReference type="InterPro" id="IPR010920">
    <property type="entry name" value="LSM_dom_sf"/>
</dbReference>
<keyword evidence="7" id="KW-1185">Reference proteome</keyword>
<evidence type="ECO:0000256" key="4">
    <source>
        <dbReference type="ARBA" id="ARBA00023136"/>
    </source>
</evidence>
<evidence type="ECO:0000313" key="6">
    <source>
        <dbReference type="EMBL" id="CAE8586813.1"/>
    </source>
</evidence>
<evidence type="ECO:0000313" key="7">
    <source>
        <dbReference type="Proteomes" id="UP000654075"/>
    </source>
</evidence>
<dbReference type="Proteomes" id="UP000654075">
    <property type="component" value="Unassembled WGS sequence"/>
</dbReference>
<comment type="caution">
    <text evidence="6">The sequence shown here is derived from an EMBL/GenBank/DDBJ whole genome shotgun (WGS) entry which is preliminary data.</text>
</comment>
<dbReference type="InterPro" id="IPR006685">
    <property type="entry name" value="MscS_channel_2nd"/>
</dbReference>
<gene>
    <name evidence="6" type="ORF">PGLA1383_LOCUS5656</name>
</gene>
<dbReference type="EMBL" id="CAJNNV010002231">
    <property type="protein sequence ID" value="CAE8586813.1"/>
    <property type="molecule type" value="Genomic_DNA"/>
</dbReference>
<protein>
    <recommendedName>
        <fullName evidence="5">Mechanosensitive ion channel MscS domain-containing protein</fullName>
    </recommendedName>
</protein>
<accession>A0A813DMF9</accession>
<evidence type="ECO:0000259" key="5">
    <source>
        <dbReference type="Pfam" id="PF00924"/>
    </source>
</evidence>
<organism evidence="6 7">
    <name type="scientific">Polarella glacialis</name>
    <name type="common">Dinoflagellate</name>
    <dbReference type="NCBI Taxonomy" id="89957"/>
    <lineage>
        <taxon>Eukaryota</taxon>
        <taxon>Sar</taxon>
        <taxon>Alveolata</taxon>
        <taxon>Dinophyceae</taxon>
        <taxon>Suessiales</taxon>
        <taxon>Suessiaceae</taxon>
        <taxon>Polarella</taxon>
    </lineage>
</organism>
<dbReference type="OMA" id="DHEMIPI"/>
<name>A0A813DMF9_POLGL</name>
<dbReference type="OrthoDB" id="431980at2759"/>
<keyword evidence="4" id="KW-0472">Membrane</keyword>